<dbReference type="PANTHER" id="PTHR33237">
    <property type="entry name" value="F2P16.13 PROTEIN-RELATED"/>
    <property type="match status" value="1"/>
</dbReference>
<reference evidence="2 3" key="1">
    <citation type="journal article" date="2021" name="Comput. Struct. Biotechnol. J.">
        <title>De novo genome assembly of the potent medicinal plant Rehmannia glutinosa using nanopore technology.</title>
        <authorList>
            <person name="Ma L."/>
            <person name="Dong C."/>
            <person name="Song C."/>
            <person name="Wang X."/>
            <person name="Zheng X."/>
            <person name="Niu Y."/>
            <person name="Chen S."/>
            <person name="Feng W."/>
        </authorList>
    </citation>
    <scope>NUCLEOTIDE SEQUENCE [LARGE SCALE GENOMIC DNA]</scope>
    <source>
        <strain evidence="2">DH-2019</strain>
    </source>
</reference>
<dbReference type="Proteomes" id="UP001318860">
    <property type="component" value="Unassembled WGS sequence"/>
</dbReference>
<feature type="compositionally biased region" description="Basic and acidic residues" evidence="1">
    <location>
        <begin position="133"/>
        <end position="160"/>
    </location>
</feature>
<evidence type="ECO:0000313" key="2">
    <source>
        <dbReference type="EMBL" id="KAK6159855.1"/>
    </source>
</evidence>
<sequence>MPVESHENVNRDMPQQFSILKEDHWRAQEAKFQPNGAHASNKIRTPLSRFQTLILDGHTADSSGQKVHARDGQSGNAKKRCKKQSPKAVPSSLSGIFTKGTAGFNLGKWRTVKTGCANGNGNGSKGGSSLMKAKVELKRDVSRREKKTSREEAKEEGNNREMELCKKRILMGGKCRPLNPSGVLHYDKQGILLPEDE</sequence>
<keyword evidence="3" id="KW-1185">Reference proteome</keyword>
<comment type="caution">
    <text evidence="2">The sequence shown here is derived from an EMBL/GenBank/DDBJ whole genome shotgun (WGS) entry which is preliminary data.</text>
</comment>
<feature type="region of interest" description="Disordered" evidence="1">
    <location>
        <begin position="118"/>
        <end position="160"/>
    </location>
</feature>
<gene>
    <name evidence="2" type="ORF">DH2020_003236</name>
</gene>
<proteinExistence type="predicted"/>
<dbReference type="PANTHER" id="PTHR33237:SF39">
    <property type="match status" value="1"/>
</dbReference>
<accession>A0ABR0XL10</accession>
<dbReference type="EMBL" id="JABTTQ020000003">
    <property type="protein sequence ID" value="KAK6159855.1"/>
    <property type="molecule type" value="Genomic_DNA"/>
</dbReference>
<name>A0ABR0XL10_REHGL</name>
<feature type="region of interest" description="Disordered" evidence="1">
    <location>
        <begin position="56"/>
        <end position="92"/>
    </location>
</feature>
<evidence type="ECO:0000313" key="3">
    <source>
        <dbReference type="Proteomes" id="UP001318860"/>
    </source>
</evidence>
<protein>
    <submittedName>
        <fullName evidence="2">Uncharacterized protein</fullName>
    </submittedName>
</protein>
<evidence type="ECO:0000256" key="1">
    <source>
        <dbReference type="SAM" id="MobiDB-lite"/>
    </source>
</evidence>
<organism evidence="2 3">
    <name type="scientific">Rehmannia glutinosa</name>
    <name type="common">Chinese foxglove</name>
    <dbReference type="NCBI Taxonomy" id="99300"/>
    <lineage>
        <taxon>Eukaryota</taxon>
        <taxon>Viridiplantae</taxon>
        <taxon>Streptophyta</taxon>
        <taxon>Embryophyta</taxon>
        <taxon>Tracheophyta</taxon>
        <taxon>Spermatophyta</taxon>
        <taxon>Magnoliopsida</taxon>
        <taxon>eudicotyledons</taxon>
        <taxon>Gunneridae</taxon>
        <taxon>Pentapetalae</taxon>
        <taxon>asterids</taxon>
        <taxon>lamiids</taxon>
        <taxon>Lamiales</taxon>
        <taxon>Orobanchaceae</taxon>
        <taxon>Rehmannieae</taxon>
        <taxon>Rehmannia</taxon>
    </lineage>
</organism>